<evidence type="ECO:0000256" key="2">
    <source>
        <dbReference type="ARBA" id="ARBA00005745"/>
    </source>
</evidence>
<comment type="similarity">
    <text evidence="2">Belongs to the GSP F family.</text>
</comment>
<comment type="subcellular location">
    <subcellularLocation>
        <location evidence="1">Cell membrane</location>
        <topology evidence="1">Multi-pass membrane protein</topology>
    </subcellularLocation>
</comment>
<feature type="domain" description="Type II secretion system protein GspF" evidence="8">
    <location>
        <begin position="212"/>
        <end position="334"/>
    </location>
</feature>
<dbReference type="Gene3D" id="1.20.81.30">
    <property type="entry name" value="Type II secretion system (T2SS), domain F"/>
    <property type="match status" value="2"/>
</dbReference>
<keyword evidence="5 7" id="KW-1133">Transmembrane helix</keyword>
<dbReference type="PANTHER" id="PTHR30012">
    <property type="entry name" value="GENERAL SECRETION PATHWAY PROTEIN"/>
    <property type="match status" value="1"/>
</dbReference>
<dbReference type="InterPro" id="IPR018076">
    <property type="entry name" value="T2SS_GspF_dom"/>
</dbReference>
<feature type="transmembrane region" description="Helical" evidence="7">
    <location>
        <begin position="315"/>
        <end position="336"/>
    </location>
</feature>
<dbReference type="PANTHER" id="PTHR30012:SF0">
    <property type="entry name" value="TYPE II SECRETION SYSTEM PROTEIN F-RELATED"/>
    <property type="match status" value="1"/>
</dbReference>
<keyword evidence="3" id="KW-1003">Cell membrane</keyword>
<keyword evidence="6 7" id="KW-0472">Membrane</keyword>
<evidence type="ECO:0000256" key="1">
    <source>
        <dbReference type="ARBA" id="ARBA00004651"/>
    </source>
</evidence>
<dbReference type="PRINTS" id="PR00812">
    <property type="entry name" value="BCTERIALGSPF"/>
</dbReference>
<dbReference type="Proteomes" id="UP001597221">
    <property type="component" value="Unassembled WGS sequence"/>
</dbReference>
<evidence type="ECO:0000313" key="10">
    <source>
        <dbReference type="Proteomes" id="UP001597221"/>
    </source>
</evidence>
<sequence>MTKKRDMLPEEIQMRFLKRLEHFISNGYALQDALEAIAWDKDLADISSHFLFRLKEGERLELIFEETKFHSSVSAFLSFIHSNSNLREAIKKCIEVMEQRFNTMKKLKLIIRYPLMLLFFFSLILFFINYHVLPAFQSLFLTSSQALTTITVVKWIMDFLQFSLIFCSILLLALTILWNYYSKKMPIEEQVKVTQRVPLYRHYLRIQTSFQFATHFSSLLKAGLSLKEILYELSNQQRLPIISYYATLLINNLEHGFHISNLLREFPLIEEQLAIIFQKNATTDVLERDLTLYSDMLLEEMERMTIKIITVIQPIFYIILGIFIIFIYLSLMWPMFQLMNTF</sequence>
<comment type="caution">
    <text evidence="9">The sequence shown here is derived from an EMBL/GenBank/DDBJ whole genome shotgun (WGS) entry which is preliminary data.</text>
</comment>
<feature type="transmembrane region" description="Helical" evidence="7">
    <location>
        <begin position="159"/>
        <end position="181"/>
    </location>
</feature>
<evidence type="ECO:0000259" key="8">
    <source>
        <dbReference type="Pfam" id="PF00482"/>
    </source>
</evidence>
<name>A0ABW4HY16_9BACI</name>
<proteinExistence type="inferred from homology"/>
<evidence type="ECO:0000256" key="5">
    <source>
        <dbReference type="ARBA" id="ARBA00022989"/>
    </source>
</evidence>
<evidence type="ECO:0000256" key="7">
    <source>
        <dbReference type="SAM" id="Phobius"/>
    </source>
</evidence>
<dbReference type="InterPro" id="IPR003004">
    <property type="entry name" value="GspF/PilC"/>
</dbReference>
<protein>
    <submittedName>
        <fullName evidence="9">Type II secretion system F family protein</fullName>
    </submittedName>
</protein>
<keyword evidence="4 7" id="KW-0812">Transmembrane</keyword>
<keyword evidence="10" id="KW-1185">Reference proteome</keyword>
<dbReference type="EMBL" id="JBHUDE010000166">
    <property type="protein sequence ID" value="MFD1610007.1"/>
    <property type="molecule type" value="Genomic_DNA"/>
</dbReference>
<accession>A0ABW4HY16</accession>
<evidence type="ECO:0000313" key="9">
    <source>
        <dbReference type="EMBL" id="MFD1610007.1"/>
    </source>
</evidence>
<evidence type="ECO:0000256" key="3">
    <source>
        <dbReference type="ARBA" id="ARBA00022475"/>
    </source>
</evidence>
<gene>
    <name evidence="9" type="ORF">ACFSBH_20540</name>
</gene>
<dbReference type="Pfam" id="PF00482">
    <property type="entry name" value="T2SSF"/>
    <property type="match status" value="2"/>
</dbReference>
<evidence type="ECO:0000256" key="4">
    <source>
        <dbReference type="ARBA" id="ARBA00022692"/>
    </source>
</evidence>
<feature type="transmembrane region" description="Helical" evidence="7">
    <location>
        <begin position="110"/>
        <end position="133"/>
    </location>
</feature>
<reference evidence="10" key="1">
    <citation type="journal article" date="2019" name="Int. J. Syst. Evol. Microbiol.">
        <title>The Global Catalogue of Microorganisms (GCM) 10K type strain sequencing project: providing services to taxonomists for standard genome sequencing and annotation.</title>
        <authorList>
            <consortium name="The Broad Institute Genomics Platform"/>
            <consortium name="The Broad Institute Genome Sequencing Center for Infectious Disease"/>
            <person name="Wu L."/>
            <person name="Ma J."/>
        </authorList>
    </citation>
    <scope>NUCLEOTIDE SEQUENCE [LARGE SCALE GENOMIC DNA]</scope>
    <source>
        <strain evidence="10">CGMCC 1.12376</strain>
    </source>
</reference>
<organism evidence="9 10">
    <name type="scientific">Oceanobacillus luteolus</name>
    <dbReference type="NCBI Taxonomy" id="1274358"/>
    <lineage>
        <taxon>Bacteria</taxon>
        <taxon>Bacillati</taxon>
        <taxon>Bacillota</taxon>
        <taxon>Bacilli</taxon>
        <taxon>Bacillales</taxon>
        <taxon>Bacillaceae</taxon>
        <taxon>Oceanobacillus</taxon>
    </lineage>
</organism>
<evidence type="ECO:0000256" key="6">
    <source>
        <dbReference type="ARBA" id="ARBA00023136"/>
    </source>
</evidence>
<dbReference type="InterPro" id="IPR042094">
    <property type="entry name" value="T2SS_GspF_sf"/>
</dbReference>
<feature type="domain" description="Type II secretion system protein GspF" evidence="8">
    <location>
        <begin position="23"/>
        <end position="130"/>
    </location>
</feature>